<dbReference type="SUPFAM" id="SSF54695">
    <property type="entry name" value="POZ domain"/>
    <property type="match status" value="1"/>
</dbReference>
<keyword evidence="3" id="KW-1185">Reference proteome</keyword>
<accession>A0ABD2JFQ7</accession>
<evidence type="ECO:0000259" key="1">
    <source>
        <dbReference type="PROSITE" id="PS50097"/>
    </source>
</evidence>
<comment type="caution">
    <text evidence="2">The sequence shown here is derived from an EMBL/GenBank/DDBJ whole genome shotgun (WGS) entry which is preliminary data.</text>
</comment>
<dbReference type="EMBL" id="JBICBT010000985">
    <property type="protein sequence ID" value="KAL3089425.1"/>
    <property type="molecule type" value="Genomic_DNA"/>
</dbReference>
<organism evidence="2 3">
    <name type="scientific">Heterodera trifolii</name>
    <dbReference type="NCBI Taxonomy" id="157864"/>
    <lineage>
        <taxon>Eukaryota</taxon>
        <taxon>Metazoa</taxon>
        <taxon>Ecdysozoa</taxon>
        <taxon>Nematoda</taxon>
        <taxon>Chromadorea</taxon>
        <taxon>Rhabditida</taxon>
        <taxon>Tylenchina</taxon>
        <taxon>Tylenchomorpha</taxon>
        <taxon>Tylenchoidea</taxon>
        <taxon>Heteroderidae</taxon>
        <taxon>Heteroderinae</taxon>
        <taxon>Heterodera</taxon>
    </lineage>
</organism>
<dbReference type="Gene3D" id="3.30.710.10">
    <property type="entry name" value="Potassium Channel Kv1.1, Chain A"/>
    <property type="match status" value="1"/>
</dbReference>
<dbReference type="PANTHER" id="PTHR45774:SF3">
    <property type="entry name" value="BTB (POZ) DOMAIN-CONTAINING 2B-RELATED"/>
    <property type="match status" value="1"/>
</dbReference>
<dbReference type="Gene3D" id="1.25.40.420">
    <property type="match status" value="1"/>
</dbReference>
<sequence length="422" mass="47564">MAKPDTLAERMKLLLSTGNGADVYFLVGEGDGKEHLIAAHKLILMAASEVFESMFRFDAQNTKNGNDPSNPIVISDITSDVFETMLSFIYTDNLSAVNGENVAEMLYAAKKYNVTGLVKTIRNFNVSELRNVFRTFAMARLVEEEDEATEGQPHGEGGRISADDFLQIDQKILCEILECQNLAVNEELSIWNAALRWADAQCHQSGKKCSEQNRRAVLGPALFKIRFSQINRADFYKYIVPADVLTVCELDAILDHFRPNQPMSTIHNGKLQFPTNRRSTYDDPNKAQGMLTMQIEMSELHLINSKHVSKALYIQSLPWRMAVCKSKYSLRFYAQYDTTEIDLPFNYKCPYTATVRIVSQKEGKSDYVLSGQGTIGFDFYHSCYIGHIQLSQLILPNNGWYCADENAVKVTMEVETGAQCAN</sequence>
<dbReference type="CDD" id="cd18186">
    <property type="entry name" value="BTB_POZ_ZBTB_KLHL-like"/>
    <property type="match status" value="1"/>
</dbReference>
<dbReference type="InterPro" id="IPR000210">
    <property type="entry name" value="BTB/POZ_dom"/>
</dbReference>
<dbReference type="Pfam" id="PF07707">
    <property type="entry name" value="BACK"/>
    <property type="match status" value="1"/>
</dbReference>
<dbReference type="PROSITE" id="PS50097">
    <property type="entry name" value="BTB"/>
    <property type="match status" value="1"/>
</dbReference>
<proteinExistence type="predicted"/>
<feature type="domain" description="BTB" evidence="1">
    <location>
        <begin position="21"/>
        <end position="98"/>
    </location>
</feature>
<name>A0ABD2JFQ7_9BILA</name>
<dbReference type="InterPro" id="IPR011705">
    <property type="entry name" value="BACK"/>
</dbReference>
<protein>
    <recommendedName>
        <fullName evidence="1">BTB domain-containing protein</fullName>
    </recommendedName>
</protein>
<evidence type="ECO:0000313" key="2">
    <source>
        <dbReference type="EMBL" id="KAL3089425.1"/>
    </source>
</evidence>
<evidence type="ECO:0000313" key="3">
    <source>
        <dbReference type="Proteomes" id="UP001620626"/>
    </source>
</evidence>
<dbReference type="PANTHER" id="PTHR45774">
    <property type="entry name" value="BTB/POZ DOMAIN-CONTAINING"/>
    <property type="match status" value="1"/>
</dbReference>
<dbReference type="InterPro" id="IPR011333">
    <property type="entry name" value="SKP1/BTB/POZ_sf"/>
</dbReference>
<gene>
    <name evidence="2" type="ORF">niasHT_027795</name>
</gene>
<reference evidence="2 3" key="1">
    <citation type="submission" date="2024-10" db="EMBL/GenBank/DDBJ databases">
        <authorList>
            <person name="Kim D."/>
        </authorList>
    </citation>
    <scope>NUCLEOTIDE SEQUENCE [LARGE SCALE GENOMIC DNA]</scope>
    <source>
        <strain evidence="2">BH-2024</strain>
    </source>
</reference>
<dbReference type="SMART" id="SM00225">
    <property type="entry name" value="BTB"/>
    <property type="match status" value="1"/>
</dbReference>
<dbReference type="AlphaFoldDB" id="A0ABD2JFQ7"/>
<dbReference type="Pfam" id="PF00651">
    <property type="entry name" value="BTB"/>
    <property type="match status" value="1"/>
</dbReference>
<dbReference type="SMART" id="SM00875">
    <property type="entry name" value="BACK"/>
    <property type="match status" value="1"/>
</dbReference>
<dbReference type="Proteomes" id="UP001620626">
    <property type="component" value="Unassembled WGS sequence"/>
</dbReference>